<proteinExistence type="predicted"/>
<feature type="domain" description="Mos1 transposase HTH" evidence="1">
    <location>
        <begin position="4"/>
        <end position="38"/>
    </location>
</feature>
<protein>
    <submittedName>
        <fullName evidence="2">Uncharacterized protein FLJ37770</fullName>
    </submittedName>
</protein>
<sequence length="38" mass="4347">MEQRANIKFCFKLGKSGAETYETLKNVYGDECMSRAQV</sequence>
<evidence type="ECO:0000313" key="3">
    <source>
        <dbReference type="Proteomes" id="UP000008237"/>
    </source>
</evidence>
<accession>E2C206</accession>
<gene>
    <name evidence="2" type="ORF">EAI_10586</name>
</gene>
<dbReference type="Proteomes" id="UP000008237">
    <property type="component" value="Unassembled WGS sequence"/>
</dbReference>
<dbReference type="InterPro" id="IPR041426">
    <property type="entry name" value="Mos1_HTH"/>
</dbReference>
<evidence type="ECO:0000259" key="1">
    <source>
        <dbReference type="Pfam" id="PF17906"/>
    </source>
</evidence>
<reference evidence="2 3" key="1">
    <citation type="journal article" date="2010" name="Science">
        <title>Genomic comparison of the ants Camponotus floridanus and Harpegnathos saltator.</title>
        <authorList>
            <person name="Bonasio R."/>
            <person name="Zhang G."/>
            <person name="Ye C."/>
            <person name="Mutti N.S."/>
            <person name="Fang X."/>
            <person name="Qin N."/>
            <person name="Donahue G."/>
            <person name="Yang P."/>
            <person name="Li Q."/>
            <person name="Li C."/>
            <person name="Zhang P."/>
            <person name="Huang Z."/>
            <person name="Berger S.L."/>
            <person name="Reinberg D."/>
            <person name="Wang J."/>
            <person name="Liebig J."/>
        </authorList>
    </citation>
    <scope>NUCLEOTIDE SEQUENCE [LARGE SCALE GENOMIC DNA]</scope>
    <source>
        <strain evidence="2 3">R22 G/1</strain>
    </source>
</reference>
<evidence type="ECO:0000313" key="2">
    <source>
        <dbReference type="EMBL" id="EFN78026.1"/>
    </source>
</evidence>
<organism evidence="3">
    <name type="scientific">Harpegnathos saltator</name>
    <name type="common">Jerdon's jumping ant</name>
    <dbReference type="NCBI Taxonomy" id="610380"/>
    <lineage>
        <taxon>Eukaryota</taxon>
        <taxon>Metazoa</taxon>
        <taxon>Ecdysozoa</taxon>
        <taxon>Arthropoda</taxon>
        <taxon>Hexapoda</taxon>
        <taxon>Insecta</taxon>
        <taxon>Pterygota</taxon>
        <taxon>Neoptera</taxon>
        <taxon>Endopterygota</taxon>
        <taxon>Hymenoptera</taxon>
        <taxon>Apocrita</taxon>
        <taxon>Aculeata</taxon>
        <taxon>Formicoidea</taxon>
        <taxon>Formicidae</taxon>
        <taxon>Ponerinae</taxon>
        <taxon>Ponerini</taxon>
        <taxon>Harpegnathos</taxon>
    </lineage>
</organism>
<dbReference type="STRING" id="610380.E2C206"/>
<dbReference type="Pfam" id="PF17906">
    <property type="entry name" value="HTH_48"/>
    <property type="match status" value="1"/>
</dbReference>
<dbReference type="AlphaFoldDB" id="E2C206"/>
<feature type="non-terminal residue" evidence="2">
    <location>
        <position position="38"/>
    </location>
</feature>
<name>E2C206_HARSA</name>
<dbReference type="InParanoid" id="E2C206"/>
<dbReference type="Gene3D" id="1.10.10.1450">
    <property type="match status" value="1"/>
</dbReference>
<keyword evidence="3" id="KW-1185">Reference proteome</keyword>
<dbReference type="EMBL" id="GL452032">
    <property type="protein sequence ID" value="EFN78026.1"/>
    <property type="molecule type" value="Genomic_DNA"/>
</dbReference>